<sequence>MTRLMSESVKDEDLISKEDIRVGGRNLIPNSADIEVHDYPNNLSEQIAVENGIKWTCFDLTKGSVGKEILADTFYNVDPNTTYTASMIVKTDGKISYCEVSYFRVTHNLTVASLRKINDNTYLIFGTNTTRNDDTQIRFPDFRNLTISSGTYLKLGKYKLERGNIPTDWSPAPEDYWTRIAALEEKVKRLEVKP</sequence>
<gene>
    <name evidence="1" type="ORF">DBT54_05945</name>
</gene>
<dbReference type="GeneID" id="86858492"/>
<comment type="caution">
    <text evidence="1">The sequence shown here is derived from an EMBL/GenBank/DDBJ whole genome shotgun (WGS) entry which is preliminary data.</text>
</comment>
<dbReference type="Proteomes" id="UP000251923">
    <property type="component" value="Unassembled WGS sequence"/>
</dbReference>
<proteinExistence type="predicted"/>
<organism evidence="1 2">
    <name type="scientific">Aerococcus urinae</name>
    <dbReference type="NCBI Taxonomy" id="1376"/>
    <lineage>
        <taxon>Bacteria</taxon>
        <taxon>Bacillati</taxon>
        <taxon>Bacillota</taxon>
        <taxon>Bacilli</taxon>
        <taxon>Lactobacillales</taxon>
        <taxon>Aerococcaceae</taxon>
        <taxon>Aerococcus</taxon>
    </lineage>
</organism>
<reference evidence="1 2" key="1">
    <citation type="submission" date="2018-04" db="EMBL/GenBank/DDBJ databases">
        <title>Aerococcus urinae genomes.</title>
        <authorList>
            <person name="Hilt E."/>
            <person name="Gilbert N.M."/>
            <person name="Thomas-White K."/>
            <person name="Putonti C."/>
            <person name="Lewis A.L."/>
            <person name="Visck K.L."/>
            <person name="Wolfe A.J."/>
        </authorList>
    </citation>
    <scope>NUCLEOTIDE SEQUENCE [LARGE SCALE GENOMIC DNA]</scope>
    <source>
        <strain evidence="1 2">UMB7480</strain>
    </source>
</reference>
<dbReference type="AlphaFoldDB" id="A0A329PAX2"/>
<protein>
    <submittedName>
        <fullName evidence="1">Uncharacterized protein</fullName>
    </submittedName>
</protein>
<accession>A0A329PAX2</accession>
<evidence type="ECO:0000313" key="1">
    <source>
        <dbReference type="EMBL" id="RAV79159.1"/>
    </source>
</evidence>
<dbReference type="EMBL" id="QMHM01000009">
    <property type="protein sequence ID" value="RAV79159.1"/>
    <property type="molecule type" value="Genomic_DNA"/>
</dbReference>
<dbReference type="RefSeq" id="WP_111821869.1">
    <property type="nucleotide sequence ID" value="NZ_JAMDYC010000002.1"/>
</dbReference>
<evidence type="ECO:0000313" key="2">
    <source>
        <dbReference type="Proteomes" id="UP000251923"/>
    </source>
</evidence>
<name>A0A329PAX2_9LACT</name>